<evidence type="ECO:0000313" key="2">
    <source>
        <dbReference type="EMBL" id="MBD9358042.1"/>
    </source>
</evidence>
<dbReference type="PANTHER" id="PTHR38444">
    <property type="entry name" value="ENTEROBACTIN BIOSYNTHESIS PROTEIN YBDZ"/>
    <property type="match status" value="1"/>
</dbReference>
<dbReference type="SMART" id="SM00923">
    <property type="entry name" value="MbtH"/>
    <property type="match status" value="1"/>
</dbReference>
<accession>A0ABR9D7Z7</accession>
<dbReference type="InterPro" id="IPR038020">
    <property type="entry name" value="MbtH-like_sf"/>
</dbReference>
<dbReference type="InterPro" id="IPR005153">
    <property type="entry name" value="MbtH-like_dom"/>
</dbReference>
<reference evidence="2 3" key="1">
    <citation type="submission" date="2020-09" db="EMBL/GenBank/DDBJ databases">
        <title>Methylomonas albis sp. nov. and Methylomonas fluvii sp. nov.: Two cold-adapted methanotrophs from the River Elbe and an amended description of Methylovulum psychrotolerans strain Eb1.</title>
        <authorList>
            <person name="Bussmann I.K."/>
            <person name="Klings K.-W."/>
            <person name="Warnstedt J."/>
            <person name="Hoppert M."/>
            <person name="Saborowski A."/>
            <person name="Horn F."/>
            <person name="Liebner S."/>
        </authorList>
    </citation>
    <scope>NUCLEOTIDE SEQUENCE [LARGE SCALE GENOMIC DNA]</scope>
    <source>
        <strain evidence="2 3">EbA</strain>
    </source>
</reference>
<sequence length="78" mass="9105">MTNPFEDNEADYLVLINDEGQHSLWPAFREIPKGWKTIGPQGQRQICLDWIETHWTDMRPKSLIDAMNTVTNANFQTE</sequence>
<dbReference type="InterPro" id="IPR037407">
    <property type="entry name" value="MLP_fam"/>
</dbReference>
<proteinExistence type="predicted"/>
<evidence type="ECO:0000313" key="3">
    <source>
        <dbReference type="Proteomes" id="UP000652176"/>
    </source>
</evidence>
<gene>
    <name evidence="2" type="ORF">IE877_19555</name>
</gene>
<dbReference type="Pfam" id="PF03621">
    <property type="entry name" value="MbtH"/>
    <property type="match status" value="1"/>
</dbReference>
<dbReference type="Gene3D" id="3.90.820.10">
    <property type="entry name" value="Structural Genomics, Unknown Function 30-nov-00 1gh9 Mol_id"/>
    <property type="match status" value="1"/>
</dbReference>
<dbReference type="PANTHER" id="PTHR38444:SF1">
    <property type="entry name" value="ENTEROBACTIN BIOSYNTHESIS PROTEIN YBDZ"/>
    <property type="match status" value="1"/>
</dbReference>
<name>A0ABR9D7Z7_9GAMM</name>
<keyword evidence="3" id="KW-1185">Reference proteome</keyword>
<dbReference type="EMBL" id="JACXSS010000001">
    <property type="protein sequence ID" value="MBD9358042.1"/>
    <property type="molecule type" value="Genomic_DNA"/>
</dbReference>
<dbReference type="Proteomes" id="UP000652176">
    <property type="component" value="Unassembled WGS sequence"/>
</dbReference>
<organism evidence="2 3">
    <name type="scientific">Methylomonas albis</name>
    <dbReference type="NCBI Taxonomy" id="1854563"/>
    <lineage>
        <taxon>Bacteria</taxon>
        <taxon>Pseudomonadati</taxon>
        <taxon>Pseudomonadota</taxon>
        <taxon>Gammaproteobacteria</taxon>
        <taxon>Methylococcales</taxon>
        <taxon>Methylococcaceae</taxon>
        <taxon>Methylomonas</taxon>
    </lineage>
</organism>
<protein>
    <submittedName>
        <fullName evidence="2">MbtH family protein</fullName>
    </submittedName>
</protein>
<evidence type="ECO:0000259" key="1">
    <source>
        <dbReference type="SMART" id="SM00923"/>
    </source>
</evidence>
<feature type="domain" description="MbtH-like" evidence="1">
    <location>
        <begin position="3"/>
        <end position="53"/>
    </location>
</feature>
<dbReference type="SUPFAM" id="SSF160582">
    <property type="entry name" value="MbtH-like"/>
    <property type="match status" value="1"/>
</dbReference>
<comment type="caution">
    <text evidence="2">The sequence shown here is derived from an EMBL/GenBank/DDBJ whole genome shotgun (WGS) entry which is preliminary data.</text>
</comment>
<dbReference type="RefSeq" id="WP_192376281.1">
    <property type="nucleotide sequence ID" value="NZ_CAJHIV010000001.1"/>
</dbReference>